<evidence type="ECO:0000259" key="3">
    <source>
        <dbReference type="Pfam" id="PF02517"/>
    </source>
</evidence>
<feature type="signal peptide" evidence="2">
    <location>
        <begin position="1"/>
        <end position="39"/>
    </location>
</feature>
<evidence type="ECO:0000256" key="1">
    <source>
        <dbReference type="SAM" id="Phobius"/>
    </source>
</evidence>
<feature type="domain" description="CAAX prenyl protease 2/Lysostaphin resistance protein A-like" evidence="3">
    <location>
        <begin position="532"/>
        <end position="617"/>
    </location>
</feature>
<feature type="transmembrane region" description="Helical" evidence="1">
    <location>
        <begin position="604"/>
        <end position="623"/>
    </location>
</feature>
<evidence type="ECO:0000313" key="4">
    <source>
        <dbReference type="EMBL" id="AKC71309.1"/>
    </source>
</evidence>
<gene>
    <name evidence="4" type="ORF">MB84_20375</name>
</gene>
<name>A0A0E3U801_9BURK</name>
<feature type="transmembrane region" description="Helical" evidence="1">
    <location>
        <begin position="406"/>
        <end position="427"/>
    </location>
</feature>
<dbReference type="GO" id="GO:0004175">
    <property type="term" value="F:endopeptidase activity"/>
    <property type="evidence" value="ECO:0007669"/>
    <property type="project" value="UniProtKB-ARBA"/>
</dbReference>
<dbReference type="InterPro" id="IPR003675">
    <property type="entry name" value="Rce1/LyrA-like_dom"/>
</dbReference>
<evidence type="ECO:0000313" key="5">
    <source>
        <dbReference type="Proteomes" id="UP000035050"/>
    </source>
</evidence>
<feature type="chain" id="PRO_5002412804" description="CAAX prenyl protease 2/Lysostaphin resistance protein A-like domain-containing protein" evidence="2">
    <location>
        <begin position="40"/>
        <end position="625"/>
    </location>
</feature>
<proteinExistence type="predicted"/>
<dbReference type="AlphaFoldDB" id="A0A0E3U801"/>
<keyword evidence="1" id="KW-1133">Transmembrane helix</keyword>
<keyword evidence="1" id="KW-0472">Membrane</keyword>
<dbReference type="PANTHER" id="PTHR43592">
    <property type="entry name" value="CAAX AMINO TERMINAL PROTEASE"/>
    <property type="match status" value="1"/>
</dbReference>
<dbReference type="PANTHER" id="PTHR43592:SF15">
    <property type="entry name" value="CAAX AMINO TERMINAL PROTEASE FAMILY PROTEIN"/>
    <property type="match status" value="1"/>
</dbReference>
<dbReference type="Proteomes" id="UP000035050">
    <property type="component" value="Chromosome"/>
</dbReference>
<feature type="transmembrane region" description="Helical" evidence="1">
    <location>
        <begin position="523"/>
        <end position="544"/>
    </location>
</feature>
<feature type="transmembrane region" description="Helical" evidence="1">
    <location>
        <begin position="447"/>
        <end position="463"/>
    </location>
</feature>
<evidence type="ECO:0000256" key="2">
    <source>
        <dbReference type="SAM" id="SignalP"/>
    </source>
</evidence>
<keyword evidence="1" id="KW-0812">Transmembrane</keyword>
<feature type="transmembrane region" description="Helical" evidence="1">
    <location>
        <begin position="564"/>
        <end position="584"/>
    </location>
</feature>
<keyword evidence="5" id="KW-1185">Reference proteome</keyword>
<sequence>MRCGGRQEQQHSGKSRVSRFFLCLTLAVLGLLPLSPAFSASSATGASPASNPLLNQQGMMQRVDDASYAKYREIVATFDAAIRAQQGDVALALARCQFMRNYAWAEDLQWAEKAQSNLKVCLQNLKEKFTDDPEVSVSLMENVYGKDAVAQGEALLPKARKWPAEYRARLHAALSNAYQGTQDKRNAGVQAVEAAELSPDTPVLLTAVRHLATTGEKTEARRLLMDAPTPKFVWQATSRINTALDVLPGPTARDLLLRMQTAGLKIDPYTSARAFLQAGDAASAQRTLAETKPDAPESAQNRALRLSVALAARDGKAAAAAIQSSLEYDKGNRWPLAQSYAVLMSIDPAAGMRFAFAGLMLTLLSVGLCIVLFPGLLMFPVHYVGTVRARKGRPTPPLFERIGLRHAWYGLAVLCLTTWALHAFVVSQSTQTHSGTAPVMDTLLPKLALTHFATLGIVVLLLSRTMWRLGRRQWTSSGEWKARWFIWPAALLAVSTLAAWYLAHHTTMHNTELQAWNESVVKGAMQLGGTGLALLLVAVVVPLVEEFVFRGCLLGGLTRHMSFIAANLWQAVIFACVHFDAKHFPFLVMFGLTTGWLAKKTNGLAVPIAMHMLNNAIFVLVVMSR</sequence>
<protein>
    <recommendedName>
        <fullName evidence="3">CAAX prenyl protease 2/Lysostaphin resistance protein A-like domain-containing protein</fullName>
    </recommendedName>
</protein>
<dbReference type="PATRIC" id="fig|573737.6.peg.5059"/>
<dbReference type="GO" id="GO:0080120">
    <property type="term" value="P:CAAX-box protein maturation"/>
    <property type="evidence" value="ECO:0007669"/>
    <property type="project" value="UniProtKB-ARBA"/>
</dbReference>
<dbReference type="Pfam" id="PF02517">
    <property type="entry name" value="Rce1-like"/>
    <property type="match status" value="1"/>
</dbReference>
<keyword evidence="2" id="KW-0732">Signal</keyword>
<organism evidence="4 5">
    <name type="scientific">Pandoraea oxalativorans</name>
    <dbReference type="NCBI Taxonomy" id="573737"/>
    <lineage>
        <taxon>Bacteria</taxon>
        <taxon>Pseudomonadati</taxon>
        <taxon>Pseudomonadota</taxon>
        <taxon>Betaproteobacteria</taxon>
        <taxon>Burkholderiales</taxon>
        <taxon>Burkholderiaceae</taxon>
        <taxon>Pandoraea</taxon>
    </lineage>
</organism>
<dbReference type="HOGENOM" id="CLU_453312_0_0_4"/>
<feature type="transmembrane region" description="Helical" evidence="1">
    <location>
        <begin position="484"/>
        <end position="503"/>
    </location>
</feature>
<accession>A0A0E3U801</accession>
<feature type="transmembrane region" description="Helical" evidence="1">
    <location>
        <begin position="354"/>
        <end position="385"/>
    </location>
</feature>
<dbReference type="KEGG" id="pox:MB84_20375"/>
<reference evidence="4" key="1">
    <citation type="submission" date="2016-06" db="EMBL/GenBank/DDBJ databases">
        <title>Pandoraea oxalativorans DSM 23570 Genome Sequencing.</title>
        <authorList>
            <person name="Ee R."/>
            <person name="Lim Y.-L."/>
            <person name="Yong D."/>
            <person name="Yin W.-F."/>
            <person name="Chan K.-G."/>
        </authorList>
    </citation>
    <scope>NUCLEOTIDE SEQUENCE</scope>
    <source>
        <strain evidence="4">DSM 23570</strain>
    </source>
</reference>
<dbReference type="EMBL" id="CP011253">
    <property type="protein sequence ID" value="AKC71309.1"/>
    <property type="molecule type" value="Genomic_DNA"/>
</dbReference>